<dbReference type="InterPro" id="IPR047817">
    <property type="entry name" value="ABC2_TM_bact-type"/>
</dbReference>
<dbReference type="InterPro" id="IPR052902">
    <property type="entry name" value="ABC-2_transporter"/>
</dbReference>
<dbReference type="Pfam" id="PF01061">
    <property type="entry name" value="ABC2_membrane"/>
    <property type="match status" value="1"/>
</dbReference>
<comment type="caution">
    <text evidence="7">The sequence shown here is derived from an EMBL/GenBank/DDBJ whole genome shotgun (WGS) entry which is preliminary data.</text>
</comment>
<feature type="domain" description="ABC transmembrane type-2" evidence="6">
    <location>
        <begin position="14"/>
        <end position="240"/>
    </location>
</feature>
<keyword evidence="5" id="KW-0813">Transport</keyword>
<keyword evidence="2 5" id="KW-0812">Transmembrane</keyword>
<organism evidence="7 8">
    <name type="scientific">Microbaculum marinum</name>
    <dbReference type="NCBI Taxonomy" id="1764581"/>
    <lineage>
        <taxon>Bacteria</taxon>
        <taxon>Pseudomonadati</taxon>
        <taxon>Pseudomonadota</taxon>
        <taxon>Alphaproteobacteria</taxon>
        <taxon>Hyphomicrobiales</taxon>
        <taxon>Tepidamorphaceae</taxon>
        <taxon>Microbaculum</taxon>
    </lineage>
</organism>
<keyword evidence="4 5" id="KW-0472">Membrane</keyword>
<dbReference type="GO" id="GO:0005886">
    <property type="term" value="C:plasma membrane"/>
    <property type="evidence" value="ECO:0007669"/>
    <property type="project" value="UniProtKB-SubCell"/>
</dbReference>
<protein>
    <recommendedName>
        <fullName evidence="5">Transport permease protein</fullName>
    </recommendedName>
</protein>
<feature type="transmembrane region" description="Helical" evidence="5">
    <location>
        <begin position="164"/>
        <end position="182"/>
    </location>
</feature>
<evidence type="ECO:0000313" key="7">
    <source>
        <dbReference type="EMBL" id="MEJ8572444.1"/>
    </source>
</evidence>
<evidence type="ECO:0000259" key="6">
    <source>
        <dbReference type="PROSITE" id="PS51012"/>
    </source>
</evidence>
<dbReference type="InterPro" id="IPR013525">
    <property type="entry name" value="ABC2_TM"/>
</dbReference>
<evidence type="ECO:0000256" key="4">
    <source>
        <dbReference type="ARBA" id="ARBA00023136"/>
    </source>
</evidence>
<feature type="transmembrane region" description="Helical" evidence="5">
    <location>
        <begin position="221"/>
        <end position="241"/>
    </location>
</feature>
<evidence type="ECO:0000256" key="5">
    <source>
        <dbReference type="RuleBase" id="RU361157"/>
    </source>
</evidence>
<dbReference type="GO" id="GO:0140359">
    <property type="term" value="F:ABC-type transporter activity"/>
    <property type="evidence" value="ECO:0007669"/>
    <property type="project" value="InterPro"/>
</dbReference>
<evidence type="ECO:0000313" key="8">
    <source>
        <dbReference type="Proteomes" id="UP001378188"/>
    </source>
</evidence>
<dbReference type="EMBL" id="JAZHOF010000005">
    <property type="protein sequence ID" value="MEJ8572444.1"/>
    <property type="molecule type" value="Genomic_DNA"/>
</dbReference>
<comment type="caution">
    <text evidence="5">Lacks conserved residue(s) required for the propagation of feature annotation.</text>
</comment>
<feature type="transmembrane region" description="Helical" evidence="5">
    <location>
        <begin position="94"/>
        <end position="123"/>
    </location>
</feature>
<dbReference type="PROSITE" id="PS51012">
    <property type="entry name" value="ABC_TM2"/>
    <property type="match status" value="1"/>
</dbReference>
<gene>
    <name evidence="7" type="ORF">V3328_13215</name>
</gene>
<name>A0AAW9RFA1_9HYPH</name>
<dbReference type="AlphaFoldDB" id="A0AAW9RFA1"/>
<proteinExistence type="inferred from homology"/>
<evidence type="ECO:0000256" key="3">
    <source>
        <dbReference type="ARBA" id="ARBA00022989"/>
    </source>
</evidence>
<reference evidence="7 8" key="1">
    <citation type="submission" date="2024-02" db="EMBL/GenBank/DDBJ databases">
        <title>Genome analysis and characterization of Microbaculum marinisediminis sp. nov., isolated from marine sediment.</title>
        <authorList>
            <person name="Du Z.-J."/>
            <person name="Ye Y.-Q."/>
            <person name="Zhang Z.-R."/>
            <person name="Yuan S.-M."/>
            <person name="Zhang X.-Y."/>
        </authorList>
    </citation>
    <scope>NUCLEOTIDE SEQUENCE [LARGE SCALE GENOMIC DNA]</scope>
    <source>
        <strain evidence="7 8">SDUM1044001</strain>
    </source>
</reference>
<evidence type="ECO:0000256" key="1">
    <source>
        <dbReference type="ARBA" id="ARBA00004141"/>
    </source>
</evidence>
<keyword evidence="5" id="KW-1003">Cell membrane</keyword>
<comment type="subcellular location">
    <subcellularLocation>
        <location evidence="5">Cell inner membrane</location>
        <topology evidence="5">Multi-pass membrane protein</topology>
    </subcellularLocation>
    <subcellularLocation>
        <location evidence="1">Membrane</location>
        <topology evidence="1">Multi-pass membrane protein</topology>
    </subcellularLocation>
</comment>
<keyword evidence="8" id="KW-1185">Reference proteome</keyword>
<keyword evidence="3 5" id="KW-1133">Transmembrane helix</keyword>
<dbReference type="PANTHER" id="PTHR43027:SF1">
    <property type="entry name" value="DOXORUBICIN RESISTANCE ABC TRANSPORTER PERMEASE PROTEIN DRRC-RELATED"/>
    <property type="match status" value="1"/>
</dbReference>
<dbReference type="PANTHER" id="PTHR43027">
    <property type="entry name" value="DOXORUBICIN RESISTANCE ABC TRANSPORTER PERMEASE PROTEIN DRRC-RELATED"/>
    <property type="match status" value="1"/>
</dbReference>
<accession>A0AAW9RFA1</accession>
<evidence type="ECO:0000256" key="2">
    <source>
        <dbReference type="ARBA" id="ARBA00022692"/>
    </source>
</evidence>
<feature type="transmembrane region" description="Helical" evidence="5">
    <location>
        <begin position="129"/>
        <end position="155"/>
    </location>
</feature>
<dbReference type="Proteomes" id="UP001378188">
    <property type="component" value="Unassembled WGS sequence"/>
</dbReference>
<sequence length="255" mass="28688">MVQRYLYLLVGSWPRLLELVYWPTVQMLMWGFLSLYLSGQSGFFAEIGAVFIGSVLLWDILFRGQLGFSISFMEEMWSRNMGHLMMTPLRPLEFAAALMVMSMVRLAIGLVPVTIMAIAFFGFNLWGLGLVLVAFFVNLFLTSWAIGLFVSGLILRFGLGAESLAWSLAFLLLPLACVYYPVDVLPGWLQWISLSLAPTYVFEGMRALLIDGVVRIDLMVWALLLNVVYFSLGLFAFLRFFDAARDAGSLLQLGE</sequence>
<comment type="similarity">
    <text evidence="5">Belongs to the ABC-2 integral membrane protein family.</text>
</comment>